<organism evidence="1 2">
    <name type="scientific">Perca fluviatilis</name>
    <name type="common">European perch</name>
    <dbReference type="NCBI Taxonomy" id="8168"/>
    <lineage>
        <taxon>Eukaryota</taxon>
        <taxon>Metazoa</taxon>
        <taxon>Chordata</taxon>
        <taxon>Craniata</taxon>
        <taxon>Vertebrata</taxon>
        <taxon>Euteleostomi</taxon>
        <taxon>Actinopterygii</taxon>
        <taxon>Neopterygii</taxon>
        <taxon>Teleostei</taxon>
        <taxon>Neoteleostei</taxon>
        <taxon>Acanthomorphata</taxon>
        <taxon>Eupercaria</taxon>
        <taxon>Perciformes</taxon>
        <taxon>Percoidei</taxon>
        <taxon>Percidae</taxon>
        <taxon>Percinae</taxon>
        <taxon>Perca</taxon>
    </lineage>
</organism>
<evidence type="ECO:0000313" key="1">
    <source>
        <dbReference type="EMBL" id="KAF1393333.1"/>
    </source>
</evidence>
<dbReference type="Proteomes" id="UP000465112">
    <property type="component" value="Chromosome 3"/>
</dbReference>
<dbReference type="EMBL" id="VHII01000003">
    <property type="protein sequence ID" value="KAF1393333.1"/>
    <property type="molecule type" value="Genomic_DNA"/>
</dbReference>
<sequence>MASGRYAGPLGCPARPCHGRKYIRLDRHLKALHDITKEDIKLFLEELRRKEIASQLSAIRGKKTTSRFRQPAPRLKEAQKKTLVCKST</sequence>
<proteinExistence type="predicted"/>
<comment type="caution">
    <text evidence="1">The sequence shown here is derived from an EMBL/GenBank/DDBJ whole genome shotgun (WGS) entry which is preliminary data.</text>
</comment>
<accession>A0A6A5FPE3</accession>
<evidence type="ECO:0000313" key="2">
    <source>
        <dbReference type="Proteomes" id="UP000465112"/>
    </source>
</evidence>
<gene>
    <name evidence="1" type="ORF">PFLUV_G00037990</name>
</gene>
<keyword evidence="2" id="KW-1185">Reference proteome</keyword>
<name>A0A6A5FPE3_PERFL</name>
<dbReference type="AlphaFoldDB" id="A0A6A5FPE3"/>
<protein>
    <submittedName>
        <fullName evidence="1">Uncharacterized protein</fullName>
    </submittedName>
</protein>
<reference evidence="1 2" key="1">
    <citation type="submission" date="2019-06" db="EMBL/GenBank/DDBJ databases">
        <title>A chromosome-scale genome assembly of the European perch, Perca fluviatilis.</title>
        <authorList>
            <person name="Roques C."/>
            <person name="Zahm M."/>
            <person name="Cabau C."/>
            <person name="Klopp C."/>
            <person name="Bouchez O."/>
            <person name="Donnadieu C."/>
            <person name="Kuhl H."/>
            <person name="Gislard M."/>
            <person name="Guendouz S."/>
            <person name="Journot L."/>
            <person name="Haffray P."/>
            <person name="Bestin A."/>
            <person name="Morvezen R."/>
            <person name="Feron R."/>
            <person name="Wen M."/>
            <person name="Jouanno E."/>
            <person name="Herpin A."/>
            <person name="Schartl M."/>
            <person name="Postlethwait J."/>
            <person name="Schaerlinger B."/>
            <person name="Chardard D."/>
            <person name="Lecocq T."/>
            <person name="Poncet C."/>
            <person name="Jaffrelo L."/>
            <person name="Lampietro C."/>
            <person name="Guiguen Y."/>
        </authorList>
    </citation>
    <scope>NUCLEOTIDE SEQUENCE [LARGE SCALE GENOMIC DNA]</scope>
    <source>
        <tissue evidence="1">Blood</tissue>
    </source>
</reference>